<name>B8M609_TALSN</name>
<dbReference type="HOGENOM" id="CLU_1908102_0_0_1"/>
<accession>B8M609</accession>
<dbReference type="EMBL" id="EQ962654">
    <property type="protein sequence ID" value="EED19009.1"/>
    <property type="molecule type" value="Genomic_DNA"/>
</dbReference>
<keyword evidence="2" id="KW-1185">Reference proteome</keyword>
<sequence length="133" mass="15064">MLRDAALSYYWDNIDLWIVQGKDLVEEIITYFEGPEHQQSIKTEWSATTLATLTLWTTATTPASHHVCRIKVIHHIGKAAHENEATYDTRVAYRAATPKIMHRRFAISVRSQAAGLQSIPRKNAKPLGSHTKL</sequence>
<evidence type="ECO:0000313" key="2">
    <source>
        <dbReference type="Proteomes" id="UP000001745"/>
    </source>
</evidence>
<reference evidence="2" key="1">
    <citation type="journal article" date="2015" name="Genome Announc.">
        <title>Genome sequence of the AIDS-associated pathogen Penicillium marneffei (ATCC18224) and its near taxonomic relative Talaromyces stipitatus (ATCC10500).</title>
        <authorList>
            <person name="Nierman W.C."/>
            <person name="Fedorova-Abrams N.D."/>
            <person name="Andrianopoulos A."/>
        </authorList>
    </citation>
    <scope>NUCLEOTIDE SEQUENCE [LARGE SCALE GENOMIC DNA]</scope>
    <source>
        <strain evidence="2">ATCC 10500 / CBS 375.48 / QM 6759 / NRRL 1006</strain>
    </source>
</reference>
<gene>
    <name evidence="1" type="ORF">TSTA_023440</name>
</gene>
<dbReference type="RefSeq" id="XP_002479443.1">
    <property type="nucleotide sequence ID" value="XM_002479398.1"/>
</dbReference>
<evidence type="ECO:0000313" key="1">
    <source>
        <dbReference type="EMBL" id="EED19009.1"/>
    </source>
</evidence>
<dbReference type="AlphaFoldDB" id="B8M609"/>
<proteinExistence type="predicted"/>
<dbReference type="GeneID" id="8109526"/>
<organism evidence="1 2">
    <name type="scientific">Talaromyces stipitatus (strain ATCC 10500 / CBS 375.48 / QM 6759 / NRRL 1006)</name>
    <name type="common">Penicillium stipitatum</name>
    <dbReference type="NCBI Taxonomy" id="441959"/>
    <lineage>
        <taxon>Eukaryota</taxon>
        <taxon>Fungi</taxon>
        <taxon>Dikarya</taxon>
        <taxon>Ascomycota</taxon>
        <taxon>Pezizomycotina</taxon>
        <taxon>Eurotiomycetes</taxon>
        <taxon>Eurotiomycetidae</taxon>
        <taxon>Eurotiales</taxon>
        <taxon>Trichocomaceae</taxon>
        <taxon>Talaromyces</taxon>
        <taxon>Talaromyces sect. Talaromyces</taxon>
    </lineage>
</organism>
<protein>
    <submittedName>
        <fullName evidence="1">Uncharacterized protein</fullName>
    </submittedName>
</protein>
<dbReference type="InParanoid" id="B8M609"/>
<dbReference type="VEuPathDB" id="FungiDB:TSTA_023440"/>
<dbReference type="Proteomes" id="UP000001745">
    <property type="component" value="Unassembled WGS sequence"/>
</dbReference>
<dbReference type="STRING" id="441959.B8M609"/>
<dbReference type="PhylomeDB" id="B8M609"/>